<evidence type="ECO:0000313" key="1">
    <source>
        <dbReference type="EMBL" id="CAG8515009.1"/>
    </source>
</evidence>
<dbReference type="AlphaFoldDB" id="A0A9N9A2X1"/>
<keyword evidence="2" id="KW-1185">Reference proteome</keyword>
<protein>
    <submittedName>
        <fullName evidence="1">413_t:CDS:1</fullName>
    </submittedName>
</protein>
<feature type="non-terminal residue" evidence="1">
    <location>
        <position position="1"/>
    </location>
</feature>
<dbReference type="Proteomes" id="UP000789570">
    <property type="component" value="Unassembled WGS sequence"/>
</dbReference>
<accession>A0A9N9A2X1</accession>
<proteinExistence type="predicted"/>
<gene>
    <name evidence="1" type="ORF">FCALED_LOCUS4398</name>
</gene>
<organism evidence="1 2">
    <name type="scientific">Funneliformis caledonium</name>
    <dbReference type="NCBI Taxonomy" id="1117310"/>
    <lineage>
        <taxon>Eukaryota</taxon>
        <taxon>Fungi</taxon>
        <taxon>Fungi incertae sedis</taxon>
        <taxon>Mucoromycota</taxon>
        <taxon>Glomeromycotina</taxon>
        <taxon>Glomeromycetes</taxon>
        <taxon>Glomerales</taxon>
        <taxon>Glomeraceae</taxon>
        <taxon>Funneliformis</taxon>
    </lineage>
</organism>
<reference evidence="1" key="1">
    <citation type="submission" date="2021-06" db="EMBL/GenBank/DDBJ databases">
        <authorList>
            <person name="Kallberg Y."/>
            <person name="Tangrot J."/>
            <person name="Rosling A."/>
        </authorList>
    </citation>
    <scope>NUCLEOTIDE SEQUENCE</scope>
    <source>
        <strain evidence="1">UK204</strain>
    </source>
</reference>
<comment type="caution">
    <text evidence="1">The sequence shown here is derived from an EMBL/GenBank/DDBJ whole genome shotgun (WGS) entry which is preliminary data.</text>
</comment>
<dbReference type="EMBL" id="CAJVPQ010000859">
    <property type="protein sequence ID" value="CAG8515009.1"/>
    <property type="molecule type" value="Genomic_DNA"/>
</dbReference>
<evidence type="ECO:0000313" key="2">
    <source>
        <dbReference type="Proteomes" id="UP000789570"/>
    </source>
</evidence>
<dbReference type="OrthoDB" id="2406206at2759"/>
<name>A0A9N9A2X1_9GLOM</name>
<sequence length="347" mass="40450">CEGAFPDPTEDVFWQKVSTVINESDNIDAVWNPYKKELNQRQKDDNIVIAPPPSHPVASNYARHSRKSSRVSWELQTDSERHVDLLETKLNELKSNHERTHTRSSTVDFDGTPLTTLGYYSEEEIGVGTVFEDEEETDLHPNNHNPQESDEGLWLLWKNQSTNDLQNEVNDDTSTRSGQLWYLPLPILSRSINTSNNVIHDNDLLRRPRMRNENYVTNYREDSSEFLFYDDDDDDEINLNEEMLLNRAKRKREIEYLKFNLRSYECCGCNTTNGLCADLWNNSPPYDNQNSGVASDYYREFLDELLLSRRPCLKSFKISPISDNSVEEKVSSQNNKMERFNKSIQMQ</sequence>